<dbReference type="SUPFAM" id="SSF55874">
    <property type="entry name" value="ATPase domain of HSP90 chaperone/DNA topoisomerase II/histidine kinase"/>
    <property type="match status" value="1"/>
</dbReference>
<dbReference type="AlphaFoldDB" id="A0A3G8XRN7"/>
<dbReference type="Proteomes" id="UP000270185">
    <property type="component" value="Chromosome"/>
</dbReference>
<keyword evidence="5" id="KW-0418">Kinase</keyword>
<dbReference type="PANTHER" id="PTHR45453">
    <property type="entry name" value="PHOSPHATE REGULON SENSOR PROTEIN PHOR"/>
    <property type="match status" value="1"/>
</dbReference>
<dbReference type="InterPro" id="IPR050351">
    <property type="entry name" value="BphY/WalK/GraS-like"/>
</dbReference>
<keyword evidence="3" id="KW-0597">Phosphoprotein</keyword>
<dbReference type="SMART" id="SM00387">
    <property type="entry name" value="HATPase_c"/>
    <property type="match status" value="1"/>
</dbReference>
<accession>A0A3G8XRN7</accession>
<comment type="catalytic activity">
    <reaction evidence="1">
        <text>ATP + protein L-histidine = ADP + protein N-phospho-L-histidine.</text>
        <dbReference type="EC" id="2.7.13.3"/>
    </reaction>
</comment>
<dbReference type="Pfam" id="PF00512">
    <property type="entry name" value="HisKA"/>
    <property type="match status" value="1"/>
</dbReference>
<keyword evidence="6" id="KW-0902">Two-component regulatory system</keyword>
<evidence type="ECO:0000256" key="1">
    <source>
        <dbReference type="ARBA" id="ARBA00000085"/>
    </source>
</evidence>
<dbReference type="Gene3D" id="1.10.287.130">
    <property type="match status" value="1"/>
</dbReference>
<organism evidence="9 10">
    <name type="scientific">Kaistella carnis</name>
    <dbReference type="NCBI Taxonomy" id="1241979"/>
    <lineage>
        <taxon>Bacteria</taxon>
        <taxon>Pseudomonadati</taxon>
        <taxon>Bacteroidota</taxon>
        <taxon>Flavobacteriia</taxon>
        <taxon>Flavobacteriales</taxon>
        <taxon>Weeksellaceae</taxon>
        <taxon>Chryseobacterium group</taxon>
        <taxon>Kaistella</taxon>
    </lineage>
</organism>
<keyword evidence="7" id="KW-1133">Transmembrane helix</keyword>
<proteinExistence type="predicted"/>
<protein>
    <recommendedName>
        <fullName evidence="2">histidine kinase</fullName>
        <ecNumber evidence="2">2.7.13.3</ecNumber>
    </recommendedName>
</protein>
<keyword evidence="4" id="KW-0808">Transferase</keyword>
<dbReference type="CDD" id="cd00082">
    <property type="entry name" value="HisKA"/>
    <property type="match status" value="1"/>
</dbReference>
<dbReference type="KEGG" id="ccas:EIB73_06715"/>
<dbReference type="FunFam" id="3.30.565.10:FF:000006">
    <property type="entry name" value="Sensor histidine kinase WalK"/>
    <property type="match status" value="1"/>
</dbReference>
<evidence type="ECO:0000256" key="7">
    <source>
        <dbReference type="SAM" id="Phobius"/>
    </source>
</evidence>
<feature type="transmembrane region" description="Helical" evidence="7">
    <location>
        <begin position="38"/>
        <end position="62"/>
    </location>
</feature>
<dbReference type="SUPFAM" id="SSF47384">
    <property type="entry name" value="Homodimeric domain of signal transducing histidine kinase"/>
    <property type="match status" value="1"/>
</dbReference>
<keyword evidence="10" id="KW-1185">Reference proteome</keyword>
<dbReference type="InterPro" id="IPR003661">
    <property type="entry name" value="HisK_dim/P_dom"/>
</dbReference>
<dbReference type="Pfam" id="PF02518">
    <property type="entry name" value="HATPase_c"/>
    <property type="match status" value="1"/>
</dbReference>
<dbReference type="InterPro" id="IPR036097">
    <property type="entry name" value="HisK_dim/P_sf"/>
</dbReference>
<dbReference type="GO" id="GO:0005886">
    <property type="term" value="C:plasma membrane"/>
    <property type="evidence" value="ECO:0007669"/>
    <property type="project" value="TreeGrafter"/>
</dbReference>
<dbReference type="EC" id="2.7.13.3" evidence="2"/>
<keyword evidence="7" id="KW-0472">Membrane</keyword>
<dbReference type="CDD" id="cd00075">
    <property type="entry name" value="HATPase"/>
    <property type="match status" value="1"/>
</dbReference>
<sequence>MKFQRLTLLASLVLTAVMLLLALIFDEAKEKFSTTAQEFYWILLLSFVVMAVINYLVVDFLFNFYGKRQIKKISTILPEEIRDEEADLNFKELSQRFSDLNLKNTTEIDTMKEMETYRKEYMGNVSHELKTPLFTIQGYVDTLLEGGVENLSIRDKYLERIDRSLERLLNIVKDLDMINQFESGEITLNQSRFDLNQLIREMIDLLDLEAQNKNTRIVLQTTSNQMFVHADRQKISQVLMNLISNAINYSNRESATVTVRTSLKNAKVLVDVEDNGMGIKPEMLTRIFERFYRVESSRNRNDGGSGLGLAIVKHILEAHQENITAESVYLEGTKFSFSLQKAI</sequence>
<dbReference type="InterPro" id="IPR004358">
    <property type="entry name" value="Sig_transdc_His_kin-like_C"/>
</dbReference>
<dbReference type="GO" id="GO:0004721">
    <property type="term" value="F:phosphoprotein phosphatase activity"/>
    <property type="evidence" value="ECO:0007669"/>
    <property type="project" value="TreeGrafter"/>
</dbReference>
<evidence type="ECO:0000313" key="9">
    <source>
        <dbReference type="EMBL" id="AZI32894.1"/>
    </source>
</evidence>
<evidence type="ECO:0000256" key="2">
    <source>
        <dbReference type="ARBA" id="ARBA00012438"/>
    </source>
</evidence>
<dbReference type="Gene3D" id="3.30.565.10">
    <property type="entry name" value="Histidine kinase-like ATPase, C-terminal domain"/>
    <property type="match status" value="1"/>
</dbReference>
<gene>
    <name evidence="9" type="ORF">EIB73_06715</name>
</gene>
<dbReference type="GO" id="GO:0000155">
    <property type="term" value="F:phosphorelay sensor kinase activity"/>
    <property type="evidence" value="ECO:0007669"/>
    <property type="project" value="InterPro"/>
</dbReference>
<dbReference type="PANTHER" id="PTHR45453:SF1">
    <property type="entry name" value="PHOSPHATE REGULON SENSOR PROTEIN PHOR"/>
    <property type="match status" value="1"/>
</dbReference>
<dbReference type="GO" id="GO:0016036">
    <property type="term" value="P:cellular response to phosphate starvation"/>
    <property type="evidence" value="ECO:0007669"/>
    <property type="project" value="TreeGrafter"/>
</dbReference>
<dbReference type="OrthoDB" id="9813151at2"/>
<evidence type="ECO:0000256" key="3">
    <source>
        <dbReference type="ARBA" id="ARBA00022553"/>
    </source>
</evidence>
<dbReference type="InterPro" id="IPR036890">
    <property type="entry name" value="HATPase_C_sf"/>
</dbReference>
<keyword evidence="7" id="KW-0812">Transmembrane</keyword>
<name>A0A3G8XRN7_9FLAO</name>
<evidence type="ECO:0000256" key="5">
    <source>
        <dbReference type="ARBA" id="ARBA00022777"/>
    </source>
</evidence>
<evidence type="ECO:0000256" key="6">
    <source>
        <dbReference type="ARBA" id="ARBA00023012"/>
    </source>
</evidence>
<evidence type="ECO:0000256" key="4">
    <source>
        <dbReference type="ARBA" id="ARBA00022679"/>
    </source>
</evidence>
<dbReference type="PROSITE" id="PS50109">
    <property type="entry name" value="HIS_KIN"/>
    <property type="match status" value="1"/>
</dbReference>
<dbReference type="EMBL" id="CP034159">
    <property type="protein sequence ID" value="AZI32894.1"/>
    <property type="molecule type" value="Genomic_DNA"/>
</dbReference>
<reference evidence="10" key="1">
    <citation type="submission" date="2018-11" db="EMBL/GenBank/DDBJ databases">
        <title>Proposal to divide the Flavobacteriaceae and reorganize its genera based on Amino Acid Identity values calculated from whole genome sequences.</title>
        <authorList>
            <person name="Nicholson A.C."/>
            <person name="Gulvik C.A."/>
            <person name="Whitney A.M."/>
            <person name="Humrighouse B.W."/>
            <person name="Bell M."/>
            <person name="Holmes B."/>
            <person name="Steigerwalt A.G."/>
            <person name="Villarma A."/>
            <person name="Sheth M."/>
            <person name="Batra D."/>
            <person name="Pryor J."/>
            <person name="Bernardet J.-F."/>
            <person name="Hugo C."/>
            <person name="Kampfer P."/>
            <person name="Newman J.D."/>
            <person name="McQuiston J.R."/>
        </authorList>
    </citation>
    <scope>NUCLEOTIDE SEQUENCE [LARGE SCALE GENOMIC DNA]</scope>
    <source>
        <strain evidence="10">G0081</strain>
    </source>
</reference>
<evidence type="ECO:0000259" key="8">
    <source>
        <dbReference type="PROSITE" id="PS50109"/>
    </source>
</evidence>
<feature type="domain" description="Histidine kinase" evidence="8">
    <location>
        <begin position="124"/>
        <end position="343"/>
    </location>
</feature>
<dbReference type="RefSeq" id="WP_125023799.1">
    <property type="nucleotide sequence ID" value="NZ_CP034159.1"/>
</dbReference>
<evidence type="ECO:0000313" key="10">
    <source>
        <dbReference type="Proteomes" id="UP000270185"/>
    </source>
</evidence>
<dbReference type="InterPro" id="IPR005467">
    <property type="entry name" value="His_kinase_dom"/>
</dbReference>
<dbReference type="InterPro" id="IPR003594">
    <property type="entry name" value="HATPase_dom"/>
</dbReference>
<dbReference type="SMART" id="SM00388">
    <property type="entry name" value="HisKA"/>
    <property type="match status" value="1"/>
</dbReference>
<dbReference type="PRINTS" id="PR00344">
    <property type="entry name" value="BCTRLSENSOR"/>
</dbReference>